<evidence type="ECO:0000259" key="1">
    <source>
        <dbReference type="Pfam" id="PF05618"/>
    </source>
</evidence>
<dbReference type="InterPro" id="IPR021109">
    <property type="entry name" value="Peptidase_aspartic_dom_sf"/>
</dbReference>
<name>A0ABQ1PXA9_9GAMM</name>
<proteinExistence type="predicted"/>
<comment type="caution">
    <text evidence="2">The sequence shown here is derived from an EMBL/GenBank/DDBJ whole genome shotgun (WGS) entry which is preliminary data.</text>
</comment>
<dbReference type="PANTHER" id="PTHR38037:SF1">
    <property type="entry name" value="ATP-DEPENDENT ZINC PROTEASE DOMAIN-CONTAINING PROTEIN-RELATED"/>
    <property type="match status" value="1"/>
</dbReference>
<gene>
    <name evidence="2" type="ORF">GCM10007418_26330</name>
</gene>
<dbReference type="Pfam" id="PF05618">
    <property type="entry name" value="Zn_protease"/>
    <property type="match status" value="1"/>
</dbReference>
<feature type="domain" description="Retropepsin-like aspartic endopeptidase" evidence="1">
    <location>
        <begin position="9"/>
        <end position="147"/>
    </location>
</feature>
<dbReference type="RefSeq" id="WP_150278025.1">
    <property type="nucleotide sequence ID" value="NZ_BMFF01000005.1"/>
</dbReference>
<evidence type="ECO:0000313" key="3">
    <source>
        <dbReference type="Proteomes" id="UP000638188"/>
    </source>
</evidence>
<dbReference type="Proteomes" id="UP000638188">
    <property type="component" value="Unassembled WGS sequence"/>
</dbReference>
<dbReference type="Gene3D" id="2.40.70.10">
    <property type="entry name" value="Acid Proteases"/>
    <property type="match status" value="1"/>
</dbReference>
<keyword evidence="3" id="KW-1185">Reference proteome</keyword>
<evidence type="ECO:0000313" key="2">
    <source>
        <dbReference type="EMBL" id="GGD06039.1"/>
    </source>
</evidence>
<sequence>MKTFDHLNVIGLREWIGLPELGIDQIMAKIDTGARTSALHASDIETFERKGATWVRFNAHIGSQKKQRAQRCEAELVEYKSIRSSNGHLQERHVIRTPLVLGDRCWSVYFTLTCRKSMRYRVLMGCTAMLEGELVIDPGRRFVQEKPQTSLFAVTP</sequence>
<protein>
    <recommendedName>
        <fullName evidence="1">Retropepsin-like aspartic endopeptidase domain-containing protein</fullName>
    </recommendedName>
</protein>
<dbReference type="EMBL" id="BMFF01000005">
    <property type="protein sequence ID" value="GGD06039.1"/>
    <property type="molecule type" value="Genomic_DNA"/>
</dbReference>
<organism evidence="2 3">
    <name type="scientific">Halopseudomonas salina</name>
    <dbReference type="NCBI Taxonomy" id="1323744"/>
    <lineage>
        <taxon>Bacteria</taxon>
        <taxon>Pseudomonadati</taxon>
        <taxon>Pseudomonadota</taxon>
        <taxon>Gammaproteobacteria</taxon>
        <taxon>Pseudomonadales</taxon>
        <taxon>Pseudomonadaceae</taxon>
        <taxon>Halopseudomonas</taxon>
    </lineage>
</organism>
<dbReference type="InterPro" id="IPR008503">
    <property type="entry name" value="Asp_endopeptidase"/>
</dbReference>
<reference evidence="3" key="1">
    <citation type="journal article" date="2019" name="Int. J. Syst. Evol. Microbiol.">
        <title>The Global Catalogue of Microorganisms (GCM) 10K type strain sequencing project: providing services to taxonomists for standard genome sequencing and annotation.</title>
        <authorList>
            <consortium name="The Broad Institute Genomics Platform"/>
            <consortium name="The Broad Institute Genome Sequencing Center for Infectious Disease"/>
            <person name="Wu L."/>
            <person name="Ma J."/>
        </authorList>
    </citation>
    <scope>NUCLEOTIDE SEQUENCE [LARGE SCALE GENOMIC DNA]</scope>
    <source>
        <strain evidence="3">CGMCC 1.12482</strain>
    </source>
</reference>
<accession>A0ABQ1PXA9</accession>
<dbReference type="SUPFAM" id="SSF50630">
    <property type="entry name" value="Acid proteases"/>
    <property type="match status" value="1"/>
</dbReference>
<dbReference type="PANTHER" id="PTHR38037">
    <property type="entry name" value="ZN_PROTEASE DOMAIN-CONTAINING PROTEIN"/>
    <property type="match status" value="1"/>
</dbReference>